<dbReference type="Proteomes" id="UP001303760">
    <property type="component" value="Unassembled WGS sequence"/>
</dbReference>
<comment type="similarity">
    <text evidence="5">Belongs to the SAT4 family.</text>
</comment>
<comment type="caution">
    <text evidence="9">The sequence shown here is derived from an EMBL/GenBank/DDBJ whole genome shotgun (WGS) entry which is preliminary data.</text>
</comment>
<dbReference type="PANTHER" id="PTHR33048">
    <property type="entry name" value="PTH11-LIKE INTEGRAL MEMBRANE PROTEIN (AFU_ORTHOLOGUE AFUA_5G11245)"/>
    <property type="match status" value="1"/>
</dbReference>
<dbReference type="PANTHER" id="PTHR33048:SF47">
    <property type="entry name" value="INTEGRAL MEMBRANE PROTEIN-RELATED"/>
    <property type="match status" value="1"/>
</dbReference>
<protein>
    <recommendedName>
        <fullName evidence="8">Rhodopsin domain-containing protein</fullName>
    </recommendedName>
</protein>
<feature type="chain" id="PRO_5043008366" description="Rhodopsin domain-containing protein" evidence="7">
    <location>
        <begin position="20"/>
        <end position="136"/>
    </location>
</feature>
<dbReference type="GO" id="GO:0016020">
    <property type="term" value="C:membrane"/>
    <property type="evidence" value="ECO:0007669"/>
    <property type="project" value="UniProtKB-SubCell"/>
</dbReference>
<feature type="signal peptide" evidence="7">
    <location>
        <begin position="1"/>
        <end position="19"/>
    </location>
</feature>
<gene>
    <name evidence="9" type="ORF">C8A03DRAFT_14945</name>
</gene>
<accession>A0AAN7CC23</accession>
<feature type="transmembrane region" description="Helical" evidence="6">
    <location>
        <begin position="69"/>
        <end position="87"/>
    </location>
</feature>
<feature type="transmembrane region" description="Helical" evidence="6">
    <location>
        <begin position="41"/>
        <end position="62"/>
    </location>
</feature>
<proteinExistence type="inferred from homology"/>
<keyword evidence="7" id="KW-0732">Signal</keyword>
<feature type="domain" description="Rhodopsin" evidence="8">
    <location>
        <begin position="5"/>
        <end position="136"/>
    </location>
</feature>
<dbReference type="Pfam" id="PF20684">
    <property type="entry name" value="Fung_rhodopsin"/>
    <property type="match status" value="1"/>
</dbReference>
<keyword evidence="3 6" id="KW-1133">Transmembrane helix</keyword>
<evidence type="ECO:0000256" key="1">
    <source>
        <dbReference type="ARBA" id="ARBA00004141"/>
    </source>
</evidence>
<keyword evidence="2 6" id="KW-0812">Transmembrane</keyword>
<evidence type="ECO:0000313" key="10">
    <source>
        <dbReference type="Proteomes" id="UP001303760"/>
    </source>
</evidence>
<sequence>VFLLTSFVLSMLAATYGYGQHLADLERPNNAVRLLGTSEVFAISAVALGKTSIALTLLVALATKRWQKIVIWTLVVFLNAVLWWIAISSARRCCQIEQQKVYRILRPVADSGGYPAWSAVIDFILAILPWFVIWHL</sequence>
<evidence type="ECO:0000256" key="7">
    <source>
        <dbReference type="SAM" id="SignalP"/>
    </source>
</evidence>
<evidence type="ECO:0000256" key="3">
    <source>
        <dbReference type="ARBA" id="ARBA00022989"/>
    </source>
</evidence>
<reference evidence="9" key="1">
    <citation type="journal article" date="2023" name="Mol. Phylogenet. Evol.">
        <title>Genome-scale phylogeny and comparative genomics of the fungal order Sordariales.</title>
        <authorList>
            <person name="Hensen N."/>
            <person name="Bonometti L."/>
            <person name="Westerberg I."/>
            <person name="Brannstrom I.O."/>
            <person name="Guillou S."/>
            <person name="Cros-Aarteil S."/>
            <person name="Calhoun S."/>
            <person name="Haridas S."/>
            <person name="Kuo A."/>
            <person name="Mondo S."/>
            <person name="Pangilinan J."/>
            <person name="Riley R."/>
            <person name="LaButti K."/>
            <person name="Andreopoulos B."/>
            <person name="Lipzen A."/>
            <person name="Chen C."/>
            <person name="Yan M."/>
            <person name="Daum C."/>
            <person name="Ng V."/>
            <person name="Clum A."/>
            <person name="Steindorff A."/>
            <person name="Ohm R.A."/>
            <person name="Martin F."/>
            <person name="Silar P."/>
            <person name="Natvig D.O."/>
            <person name="Lalanne C."/>
            <person name="Gautier V."/>
            <person name="Ament-Velasquez S.L."/>
            <person name="Kruys A."/>
            <person name="Hutchinson M.I."/>
            <person name="Powell A.J."/>
            <person name="Barry K."/>
            <person name="Miller A.N."/>
            <person name="Grigoriev I.V."/>
            <person name="Debuchy R."/>
            <person name="Gladieux P."/>
            <person name="Hiltunen Thoren M."/>
            <person name="Johannesson H."/>
        </authorList>
    </citation>
    <scope>NUCLEOTIDE SEQUENCE</scope>
    <source>
        <strain evidence="9">CBS 532.94</strain>
    </source>
</reference>
<dbReference type="InterPro" id="IPR049326">
    <property type="entry name" value="Rhodopsin_dom_fungi"/>
</dbReference>
<evidence type="ECO:0000256" key="6">
    <source>
        <dbReference type="SAM" id="Phobius"/>
    </source>
</evidence>
<feature type="non-terminal residue" evidence="9">
    <location>
        <position position="1"/>
    </location>
</feature>
<name>A0AAN7CC23_9PEZI</name>
<evidence type="ECO:0000256" key="5">
    <source>
        <dbReference type="ARBA" id="ARBA00038359"/>
    </source>
</evidence>
<keyword evidence="4 6" id="KW-0472">Membrane</keyword>
<dbReference type="InterPro" id="IPR052337">
    <property type="entry name" value="SAT4-like"/>
</dbReference>
<evidence type="ECO:0000256" key="2">
    <source>
        <dbReference type="ARBA" id="ARBA00022692"/>
    </source>
</evidence>
<reference evidence="9" key="2">
    <citation type="submission" date="2023-05" db="EMBL/GenBank/DDBJ databases">
        <authorList>
            <consortium name="Lawrence Berkeley National Laboratory"/>
            <person name="Steindorff A."/>
            <person name="Hensen N."/>
            <person name="Bonometti L."/>
            <person name="Westerberg I."/>
            <person name="Brannstrom I.O."/>
            <person name="Guillou S."/>
            <person name="Cros-Aarteil S."/>
            <person name="Calhoun S."/>
            <person name="Haridas S."/>
            <person name="Kuo A."/>
            <person name="Mondo S."/>
            <person name="Pangilinan J."/>
            <person name="Riley R."/>
            <person name="Labutti K."/>
            <person name="Andreopoulos B."/>
            <person name="Lipzen A."/>
            <person name="Chen C."/>
            <person name="Yanf M."/>
            <person name="Daum C."/>
            <person name="Ng V."/>
            <person name="Clum A."/>
            <person name="Ohm R."/>
            <person name="Martin F."/>
            <person name="Silar P."/>
            <person name="Natvig D."/>
            <person name="Lalanne C."/>
            <person name="Gautier V."/>
            <person name="Ament-Velasquez S.L."/>
            <person name="Kruys A."/>
            <person name="Hutchinson M.I."/>
            <person name="Powell A.J."/>
            <person name="Barry K."/>
            <person name="Miller A.N."/>
            <person name="Grigoriev I.V."/>
            <person name="Debuchy R."/>
            <person name="Gladieux P."/>
            <person name="Thoren M.H."/>
            <person name="Johannesson H."/>
        </authorList>
    </citation>
    <scope>NUCLEOTIDE SEQUENCE</scope>
    <source>
        <strain evidence="9">CBS 532.94</strain>
    </source>
</reference>
<evidence type="ECO:0000313" key="9">
    <source>
        <dbReference type="EMBL" id="KAK4238597.1"/>
    </source>
</evidence>
<evidence type="ECO:0000259" key="8">
    <source>
        <dbReference type="Pfam" id="PF20684"/>
    </source>
</evidence>
<keyword evidence="10" id="KW-1185">Reference proteome</keyword>
<feature type="transmembrane region" description="Helical" evidence="6">
    <location>
        <begin position="114"/>
        <end position="134"/>
    </location>
</feature>
<dbReference type="EMBL" id="MU860089">
    <property type="protein sequence ID" value="KAK4238597.1"/>
    <property type="molecule type" value="Genomic_DNA"/>
</dbReference>
<evidence type="ECO:0000256" key="4">
    <source>
        <dbReference type="ARBA" id="ARBA00023136"/>
    </source>
</evidence>
<comment type="subcellular location">
    <subcellularLocation>
        <location evidence="1">Membrane</location>
        <topology evidence="1">Multi-pass membrane protein</topology>
    </subcellularLocation>
</comment>
<dbReference type="AlphaFoldDB" id="A0AAN7CC23"/>
<organism evidence="9 10">
    <name type="scientific">Achaetomium macrosporum</name>
    <dbReference type="NCBI Taxonomy" id="79813"/>
    <lineage>
        <taxon>Eukaryota</taxon>
        <taxon>Fungi</taxon>
        <taxon>Dikarya</taxon>
        <taxon>Ascomycota</taxon>
        <taxon>Pezizomycotina</taxon>
        <taxon>Sordariomycetes</taxon>
        <taxon>Sordariomycetidae</taxon>
        <taxon>Sordariales</taxon>
        <taxon>Chaetomiaceae</taxon>
        <taxon>Achaetomium</taxon>
    </lineage>
</organism>